<keyword evidence="2" id="KW-1185">Reference proteome</keyword>
<evidence type="ECO:0000313" key="2">
    <source>
        <dbReference type="Proteomes" id="UP000293162"/>
    </source>
</evidence>
<dbReference type="RefSeq" id="WP_130019972.1">
    <property type="nucleotide sequence ID" value="NZ_SEWF01000006.1"/>
</dbReference>
<comment type="caution">
    <text evidence="1">The sequence shown here is derived from an EMBL/GenBank/DDBJ whole genome shotgun (WGS) entry which is preliminary data.</text>
</comment>
<dbReference type="EMBL" id="SEWF01000006">
    <property type="protein sequence ID" value="RYU96637.1"/>
    <property type="molecule type" value="Genomic_DNA"/>
</dbReference>
<sequence length="169" mass="19332">MKNTMLILILSFAYFVAYSQKGGVENEPYSTTSSKPFPSGKDVYGIFEGRGACQELAAVLKREVSADCYKTKWSLYLYQNPDTQAPATYVLEGSFYRQAIRKGNWRMTKGTKSDPDDIVFELEADNQQTIYLMKGDDNVLFFLDNDKNILTGNEHFNYTLNRVQKKLVE</sequence>
<dbReference type="OrthoDB" id="952272at2"/>
<dbReference type="Proteomes" id="UP000293162">
    <property type="component" value="Unassembled WGS sequence"/>
</dbReference>
<name>A0A4Q5M443_9BACT</name>
<gene>
    <name evidence="1" type="ORF">EWM59_05665</name>
</gene>
<dbReference type="Gene3D" id="2.40.128.640">
    <property type="match status" value="1"/>
</dbReference>
<protein>
    <recommendedName>
        <fullName evidence="3">Copper resistance protein NlpE</fullName>
    </recommendedName>
</protein>
<reference evidence="1 2" key="1">
    <citation type="submission" date="2019-02" db="EMBL/GenBank/DDBJ databases">
        <title>Bacterial novel species Emticicia sp. 17J42-9 isolated from soil.</title>
        <authorList>
            <person name="Jung H.-Y."/>
        </authorList>
    </citation>
    <scope>NUCLEOTIDE SEQUENCE [LARGE SCALE GENOMIC DNA]</scope>
    <source>
        <strain evidence="1 2">17J42-9</strain>
    </source>
</reference>
<accession>A0A4Q5M443</accession>
<evidence type="ECO:0000313" key="1">
    <source>
        <dbReference type="EMBL" id="RYU96637.1"/>
    </source>
</evidence>
<organism evidence="1 2">
    <name type="scientific">Emticicia agri</name>
    <dbReference type="NCBI Taxonomy" id="2492393"/>
    <lineage>
        <taxon>Bacteria</taxon>
        <taxon>Pseudomonadati</taxon>
        <taxon>Bacteroidota</taxon>
        <taxon>Cytophagia</taxon>
        <taxon>Cytophagales</taxon>
        <taxon>Leadbetterellaceae</taxon>
        <taxon>Emticicia</taxon>
    </lineage>
</organism>
<dbReference type="AlphaFoldDB" id="A0A4Q5M443"/>
<proteinExistence type="predicted"/>
<evidence type="ECO:0008006" key="3">
    <source>
        <dbReference type="Google" id="ProtNLM"/>
    </source>
</evidence>